<dbReference type="GO" id="GO:0005886">
    <property type="term" value="C:plasma membrane"/>
    <property type="evidence" value="ECO:0007669"/>
    <property type="project" value="TreeGrafter"/>
</dbReference>
<dbReference type="PROSITE" id="PS51202">
    <property type="entry name" value="RCK_C"/>
    <property type="match status" value="2"/>
</dbReference>
<keyword evidence="2" id="KW-0813">Transport</keyword>
<dbReference type="GO" id="GO:0006813">
    <property type="term" value="P:potassium ion transport"/>
    <property type="evidence" value="ECO:0007669"/>
    <property type="project" value="InterPro"/>
</dbReference>
<reference evidence="7 8" key="1">
    <citation type="journal article" date="2011" name="J. Bacteriol.">
        <title>Genome sequence of strain IMCC3088, a proteorhodopsin-containing marine bacterium belonging to the OM60/NOR5 clade.</title>
        <authorList>
            <person name="Jang Y."/>
            <person name="Oh H.M."/>
            <person name="Kang I."/>
            <person name="Lee K."/>
            <person name="Yang S.J."/>
            <person name="Cho J.C."/>
        </authorList>
    </citation>
    <scope>NUCLEOTIDE SEQUENCE [LARGE SCALE GENOMIC DNA]</scope>
    <source>
        <strain evidence="7 8">IMCC3088</strain>
    </source>
</reference>
<dbReference type="InterPro" id="IPR051679">
    <property type="entry name" value="DASS-Related_Transporters"/>
</dbReference>
<comment type="subcellular location">
    <subcellularLocation>
        <location evidence="1">Membrane</location>
        <topology evidence="1">Multi-pass membrane protein</topology>
    </subcellularLocation>
</comment>
<dbReference type="Pfam" id="PF02080">
    <property type="entry name" value="TrkA_C"/>
    <property type="match status" value="2"/>
</dbReference>
<dbReference type="eggNOG" id="COG0569">
    <property type="taxonomic scope" value="Bacteria"/>
</dbReference>
<dbReference type="SUPFAM" id="SSF116726">
    <property type="entry name" value="TrkA C-terminal domain-like"/>
    <property type="match status" value="2"/>
</dbReference>
<dbReference type="EMBL" id="AEIG01000062">
    <property type="protein sequence ID" value="EGG29191.1"/>
    <property type="molecule type" value="Genomic_DNA"/>
</dbReference>
<dbReference type="Pfam" id="PF03600">
    <property type="entry name" value="CitMHS"/>
    <property type="match status" value="1"/>
</dbReference>
<dbReference type="PANTHER" id="PTHR43652">
    <property type="entry name" value="BASIC AMINO ACID ANTIPORTER YFCC-RELATED"/>
    <property type="match status" value="1"/>
</dbReference>
<evidence type="ECO:0000313" key="8">
    <source>
        <dbReference type="Proteomes" id="UP000005615"/>
    </source>
</evidence>
<dbReference type="PANTHER" id="PTHR43652:SF2">
    <property type="entry name" value="BASIC AMINO ACID ANTIPORTER YFCC-RELATED"/>
    <property type="match status" value="1"/>
</dbReference>
<evidence type="ECO:0000256" key="1">
    <source>
        <dbReference type="ARBA" id="ARBA00004141"/>
    </source>
</evidence>
<dbReference type="Gene3D" id="3.30.70.1450">
    <property type="entry name" value="Regulator of K+ conductance, C-terminal domain"/>
    <property type="match status" value="2"/>
</dbReference>
<dbReference type="Proteomes" id="UP000005615">
    <property type="component" value="Unassembled WGS sequence"/>
</dbReference>
<dbReference type="STRING" id="2518989.IMCC3088_2111"/>
<dbReference type="eggNOG" id="COG0471">
    <property type="taxonomic scope" value="Bacteria"/>
</dbReference>
<proteinExistence type="predicted"/>
<protein>
    <submittedName>
        <fullName evidence="7">Sulfate permease, Trk-type</fullName>
    </submittedName>
</protein>
<name>F3L3B9_9GAMM</name>
<evidence type="ECO:0000256" key="4">
    <source>
        <dbReference type="ARBA" id="ARBA00022737"/>
    </source>
</evidence>
<evidence type="ECO:0000256" key="2">
    <source>
        <dbReference type="ARBA" id="ARBA00022448"/>
    </source>
</evidence>
<evidence type="ECO:0000313" key="7">
    <source>
        <dbReference type="EMBL" id="EGG29191.1"/>
    </source>
</evidence>
<keyword evidence="6" id="KW-0472">Membrane</keyword>
<dbReference type="GO" id="GO:0008324">
    <property type="term" value="F:monoatomic cation transmembrane transporter activity"/>
    <property type="evidence" value="ECO:0007669"/>
    <property type="project" value="InterPro"/>
</dbReference>
<organism evidence="7 8">
    <name type="scientific">Aequoribacter fuscus</name>
    <dbReference type="NCBI Taxonomy" id="2518989"/>
    <lineage>
        <taxon>Bacteria</taxon>
        <taxon>Pseudomonadati</taxon>
        <taxon>Pseudomonadota</taxon>
        <taxon>Gammaproteobacteria</taxon>
        <taxon>Cellvibrionales</taxon>
        <taxon>Halieaceae</taxon>
        <taxon>Aequoribacter</taxon>
    </lineage>
</organism>
<keyword evidence="4" id="KW-0677">Repeat</keyword>
<dbReference type="AlphaFoldDB" id="F3L3B9"/>
<sequence length="573" mass="60375">MSAYFVVVVIVGLIAALVATRVSAVKVFAGALGVLYFAGFISTEQVLDKATNIGVVTLLALLLVSLGLEKLNVLTSLSNRLLHSNLSLSIMRLGAVTALSSAFLNNTAVVATLAGGVQRNKVHRPSKLLIVLSYSAIMGGTMTLIGTSTNLIVNSFLLDSGVPGFDLFDFFPIGAIATLAGLLTLAIFARTLPDHTVGDKAITDYLLEAEVIEGSSLIGKSVADNGLRDLNGLFLVEIVRDGQLITPVTPRQVLQASDKLIFSGDVTRLHVLDEFDGLRSFAMEEGLLRSNLTEVIVLPGATVEGRTIKASGFRSLFDAAVVGVSRGGLPLSGKLGDIVLRAGDSLILAVGPDFRRRNNLRRNFVIVDSKIDSGRVSSTQSSGMLLGLGLVVTGAALGYFELVSGLALLLTFMLAIGSVSVRELRRRFPFELWLIITSALCVSQALADTGLIGQMLAGAEGTLGTVNPMYALVAVYLFTLLMTELMTNTAAAALMFPLAASFAAALQVDLLPFAAAVAFGASASFLTPFGYTTNLMVQNMGGYRLGDYLRIGAPVSVVYTAVALTLIPLVFPF</sequence>
<dbReference type="OrthoDB" id="9809303at2"/>
<accession>F3L3B9</accession>
<keyword evidence="5" id="KW-1133">Transmembrane helix</keyword>
<dbReference type="InterPro" id="IPR036721">
    <property type="entry name" value="RCK_C_sf"/>
</dbReference>
<evidence type="ECO:0000256" key="3">
    <source>
        <dbReference type="ARBA" id="ARBA00022692"/>
    </source>
</evidence>
<gene>
    <name evidence="7" type="ORF">IMCC3088_2111</name>
</gene>
<dbReference type="InterPro" id="IPR006037">
    <property type="entry name" value="RCK_C"/>
</dbReference>
<dbReference type="RefSeq" id="WP_009576286.1">
    <property type="nucleotide sequence ID" value="NZ_AEIG01000062.1"/>
</dbReference>
<evidence type="ECO:0000256" key="5">
    <source>
        <dbReference type="ARBA" id="ARBA00022989"/>
    </source>
</evidence>
<dbReference type="InterPro" id="IPR004680">
    <property type="entry name" value="Cit_transptr-like_dom"/>
</dbReference>
<keyword evidence="8" id="KW-1185">Reference proteome</keyword>
<comment type="caution">
    <text evidence="7">The sequence shown here is derived from an EMBL/GenBank/DDBJ whole genome shotgun (WGS) entry which is preliminary data.</text>
</comment>
<keyword evidence="3" id="KW-0812">Transmembrane</keyword>
<evidence type="ECO:0000256" key="6">
    <source>
        <dbReference type="ARBA" id="ARBA00023136"/>
    </source>
</evidence>